<feature type="binding site" evidence="7">
    <location>
        <position position="308"/>
    </location>
    <ligand>
        <name>3-phosphoshikimate</name>
        <dbReference type="ChEBI" id="CHEBI:145989"/>
    </ligand>
</feature>
<proteinExistence type="inferred from homology"/>
<dbReference type="HAMAP" id="MF_00210">
    <property type="entry name" value="EPSP_synth"/>
    <property type="match status" value="1"/>
</dbReference>
<feature type="domain" description="Enolpyruvate transferase" evidence="8">
    <location>
        <begin position="6"/>
        <end position="413"/>
    </location>
</feature>
<comment type="caution">
    <text evidence="7">Lacks conserved residue(s) required for the propagation of feature annotation.</text>
</comment>
<evidence type="ECO:0000313" key="10">
    <source>
        <dbReference type="Proteomes" id="UP000600363"/>
    </source>
</evidence>
<accession>A0A832W034</accession>
<comment type="catalytic activity">
    <reaction evidence="6">
        <text>3-phosphoshikimate + phosphoenolpyruvate = 5-O-(1-carboxyvinyl)-3-phosphoshikimate + phosphate</text>
        <dbReference type="Rhea" id="RHEA:21256"/>
        <dbReference type="ChEBI" id="CHEBI:43474"/>
        <dbReference type="ChEBI" id="CHEBI:57701"/>
        <dbReference type="ChEBI" id="CHEBI:58702"/>
        <dbReference type="ChEBI" id="CHEBI:145989"/>
        <dbReference type="EC" id="2.5.1.19"/>
    </reaction>
    <physiologicalReaction direction="left-to-right" evidence="6">
        <dbReference type="Rhea" id="RHEA:21257"/>
    </physiologicalReaction>
</comment>
<feature type="binding site" evidence="7">
    <location>
        <position position="194"/>
    </location>
    <ligand>
        <name>3-phosphoshikimate</name>
        <dbReference type="ChEBI" id="CHEBI:145989"/>
    </ligand>
</feature>
<dbReference type="PIRSF" id="PIRSF000505">
    <property type="entry name" value="EPSPS"/>
    <property type="match status" value="1"/>
</dbReference>
<evidence type="ECO:0000259" key="8">
    <source>
        <dbReference type="Pfam" id="PF00275"/>
    </source>
</evidence>
<gene>
    <name evidence="7 9" type="primary">aroA</name>
    <name evidence="9" type="ORF">HA299_05460</name>
</gene>
<keyword evidence="7" id="KW-0963">Cytoplasm</keyword>
<evidence type="ECO:0000256" key="7">
    <source>
        <dbReference type="HAMAP-Rule" id="MF_00210"/>
    </source>
</evidence>
<comment type="pathway">
    <text evidence="1">Metabolic intermediate biosynthesis; chorismate biosynthesis; chorismate from D-erythrose 4-phosphate and phosphoenolpyruvate: step 6/7.</text>
</comment>
<feature type="binding site" evidence="7">
    <location>
        <position position="21"/>
    </location>
    <ligand>
        <name>3-phosphoshikimate</name>
        <dbReference type="ChEBI" id="CHEBI:145989"/>
    </ligand>
</feature>
<dbReference type="PANTHER" id="PTHR21090">
    <property type="entry name" value="AROM/DEHYDROQUINATE SYNTHASE"/>
    <property type="match status" value="1"/>
</dbReference>
<dbReference type="PANTHER" id="PTHR21090:SF5">
    <property type="entry name" value="PENTAFUNCTIONAL AROM POLYPEPTIDE"/>
    <property type="match status" value="1"/>
</dbReference>
<dbReference type="PROSITE" id="PS00885">
    <property type="entry name" value="EPSP_SYNTHASE_2"/>
    <property type="match status" value="1"/>
</dbReference>
<evidence type="ECO:0000256" key="5">
    <source>
        <dbReference type="ARBA" id="ARBA00023141"/>
    </source>
</evidence>
<dbReference type="Proteomes" id="UP000600363">
    <property type="component" value="Unassembled WGS sequence"/>
</dbReference>
<dbReference type="UniPathway" id="UPA00053">
    <property type="reaction ID" value="UER00089"/>
</dbReference>
<keyword evidence="5 7" id="KW-0057">Aromatic amino acid biosynthesis</keyword>
<feature type="binding site" evidence="7">
    <location>
        <position position="167"/>
    </location>
    <ligand>
        <name>3-phosphoshikimate</name>
        <dbReference type="ChEBI" id="CHEBI:145989"/>
    </ligand>
</feature>
<reference evidence="9" key="1">
    <citation type="journal article" date="2020" name="bioRxiv">
        <title>A rank-normalized archaeal taxonomy based on genome phylogeny resolves widespread incomplete and uneven classifications.</title>
        <authorList>
            <person name="Rinke C."/>
            <person name="Chuvochina M."/>
            <person name="Mussig A.J."/>
            <person name="Chaumeil P.-A."/>
            <person name="Waite D.W."/>
            <person name="Whitman W.B."/>
            <person name="Parks D.H."/>
            <person name="Hugenholtz P."/>
        </authorList>
    </citation>
    <scope>NUCLEOTIDE SEQUENCE</scope>
    <source>
        <strain evidence="9">UBA12518</strain>
    </source>
</reference>
<dbReference type="NCBIfam" id="TIGR01356">
    <property type="entry name" value="aroA"/>
    <property type="match status" value="1"/>
</dbReference>
<protein>
    <recommendedName>
        <fullName evidence="7">3-phosphoshikimate 1-carboxyvinyltransferase</fullName>
        <ecNumber evidence="7">2.5.1.19</ecNumber>
    </recommendedName>
    <alternativeName>
        <fullName evidence="7">5-enolpyruvylshikimate-3-phosphate synthase</fullName>
        <shortName evidence="7">EPSP synthase</shortName>
        <shortName evidence="7">EPSPS</shortName>
    </alternativeName>
</protein>
<dbReference type="EC" id="2.5.1.19" evidence="7"/>
<name>A0A832W034_9EURY</name>
<dbReference type="GO" id="GO:0003866">
    <property type="term" value="F:3-phosphoshikimate 1-carboxyvinyltransferase activity"/>
    <property type="evidence" value="ECO:0007669"/>
    <property type="project" value="UniProtKB-UniRule"/>
</dbReference>
<feature type="binding site" evidence="7">
    <location>
        <position position="22"/>
    </location>
    <ligand>
        <name>3-phosphoshikimate</name>
        <dbReference type="ChEBI" id="CHEBI:145989"/>
    </ligand>
</feature>
<sequence length="423" mass="44933">MRVVIEPTQHISGAITPPGSKSCTHRALVCGALSKRAHILNPLISRDTRATLEAVEAMGARVHVDDGLMVHGVAGEPKTPDDIINAQNSGTTLRLMTAILSLAPKSSVLTGDSSLRRRPNQPLLDAMGELGALAFSTKGDGTAPIVVCGGRRGLVGGECTIAGHISSQFISALLMACPLASKDSTIYVEGRMRSRPYVELTLELLRHSGVHVEVEEDAFFVPSGQQYSLKSYTVPADFSSAGYLIAAACITGCAIELSGLTSTTQADAKIVDIAERMGATLSWNGDTLKVHEGCELFGIELDCSQTPDLVPTIAAMAAHAKGKTLIKNIAHVRLKETDRIRAMACELSKMGIRCTEGKDFLEIEGGSPRRAVVQSWDDHRIAMALAVAGLTCGVEIEGAEAVDVSYPAFFDDLARLGVGVRWQ</sequence>
<feature type="binding site" evidence="7">
    <location>
        <position position="168"/>
    </location>
    <ligand>
        <name>3-phosphoshikimate</name>
        <dbReference type="ChEBI" id="CHEBI:145989"/>
    </ligand>
</feature>
<dbReference type="InterPro" id="IPR036968">
    <property type="entry name" value="Enolpyruvate_Tfrase_sf"/>
</dbReference>
<dbReference type="RefSeq" id="WP_042686217.1">
    <property type="nucleotide sequence ID" value="NZ_DUIH01000017.1"/>
</dbReference>
<dbReference type="PROSITE" id="PS00104">
    <property type="entry name" value="EPSP_SYNTHASE_1"/>
    <property type="match status" value="1"/>
</dbReference>
<feature type="binding site" evidence="7">
    <location>
        <position position="26"/>
    </location>
    <ligand>
        <name>3-phosphoshikimate</name>
        <dbReference type="ChEBI" id="CHEBI:145989"/>
    </ligand>
</feature>
<dbReference type="GO" id="GO:0008652">
    <property type="term" value="P:amino acid biosynthetic process"/>
    <property type="evidence" value="ECO:0007669"/>
    <property type="project" value="UniProtKB-KW"/>
</dbReference>
<evidence type="ECO:0000256" key="4">
    <source>
        <dbReference type="ARBA" id="ARBA00022679"/>
    </source>
</evidence>
<dbReference type="InterPro" id="IPR023193">
    <property type="entry name" value="EPSP_synthase_CS"/>
</dbReference>
<comment type="function">
    <text evidence="7">Catalyzes the transfer of the enolpyruvyl moiety of phosphoenolpyruvate (PEP) to the 5-hydroxyl of shikimate-3-phosphate (S3P) to produce enolpyruvyl shikimate-3-phosphate and inorganic phosphate.</text>
</comment>
<comment type="subcellular location">
    <subcellularLocation>
        <location evidence="7">Cytoplasm</location>
    </subcellularLocation>
</comment>
<dbReference type="AlphaFoldDB" id="A0A832W034"/>
<keyword evidence="4 7" id="KW-0808">Transferase</keyword>
<feature type="binding site" evidence="7">
    <location>
        <position position="335"/>
    </location>
    <ligand>
        <name>3-phosphoshikimate</name>
        <dbReference type="ChEBI" id="CHEBI:145989"/>
    </ligand>
</feature>
<comment type="caution">
    <text evidence="9">The sequence shown here is derived from an EMBL/GenBank/DDBJ whole genome shotgun (WGS) entry which is preliminary data.</text>
</comment>
<feature type="binding site" evidence="7">
    <location>
        <position position="380"/>
    </location>
    <ligand>
        <name>phosphoenolpyruvate</name>
        <dbReference type="ChEBI" id="CHEBI:58702"/>
    </ligand>
</feature>
<dbReference type="EMBL" id="DUIH01000017">
    <property type="protein sequence ID" value="HIH70039.1"/>
    <property type="molecule type" value="Genomic_DNA"/>
</dbReference>
<dbReference type="CDD" id="cd01556">
    <property type="entry name" value="EPSP_synthase"/>
    <property type="match status" value="1"/>
</dbReference>
<comment type="subunit">
    <text evidence="7">Monomer.</text>
</comment>
<dbReference type="InterPro" id="IPR013792">
    <property type="entry name" value="RNA3'P_cycl/enolpyr_Trfase_a/b"/>
</dbReference>
<evidence type="ECO:0000256" key="3">
    <source>
        <dbReference type="ARBA" id="ARBA00022605"/>
    </source>
</evidence>
<evidence type="ECO:0000256" key="6">
    <source>
        <dbReference type="ARBA" id="ARBA00044633"/>
    </source>
</evidence>
<comment type="similarity">
    <text evidence="2 7">Belongs to the EPSP synthase family.</text>
</comment>
<dbReference type="GO" id="GO:0009423">
    <property type="term" value="P:chorismate biosynthetic process"/>
    <property type="evidence" value="ECO:0007669"/>
    <property type="project" value="UniProtKB-UniRule"/>
</dbReference>
<organism evidence="9 10">
    <name type="scientific">Methermicoccus shengliensis</name>
    <dbReference type="NCBI Taxonomy" id="660064"/>
    <lineage>
        <taxon>Archaea</taxon>
        <taxon>Methanobacteriati</taxon>
        <taxon>Methanobacteriota</taxon>
        <taxon>Stenosarchaea group</taxon>
        <taxon>Methanomicrobia</taxon>
        <taxon>Methanosarcinales</taxon>
        <taxon>Methermicoccaceae</taxon>
        <taxon>Methermicoccus</taxon>
    </lineage>
</organism>
<keyword evidence="3 7" id="KW-0028">Amino-acid biosynthesis</keyword>
<feature type="binding site" evidence="7">
    <location>
        <position position="21"/>
    </location>
    <ligand>
        <name>phosphoenolpyruvate</name>
        <dbReference type="ChEBI" id="CHEBI:58702"/>
    </ligand>
</feature>
<dbReference type="GO" id="GO:0005737">
    <property type="term" value="C:cytoplasm"/>
    <property type="evidence" value="ECO:0007669"/>
    <property type="project" value="UniProtKB-SubCell"/>
</dbReference>
<feature type="active site" description="Proton acceptor" evidence="7">
    <location>
        <position position="308"/>
    </location>
</feature>
<feature type="binding site" evidence="7">
    <location>
        <position position="339"/>
    </location>
    <ligand>
        <name>phosphoenolpyruvate</name>
        <dbReference type="ChEBI" id="CHEBI:58702"/>
    </ligand>
</feature>
<evidence type="ECO:0000256" key="2">
    <source>
        <dbReference type="ARBA" id="ARBA00009948"/>
    </source>
</evidence>
<dbReference type="InterPro" id="IPR001986">
    <property type="entry name" value="Enolpyruvate_Tfrase_dom"/>
</dbReference>
<feature type="binding site" evidence="7">
    <location>
        <position position="166"/>
    </location>
    <ligand>
        <name>3-phosphoshikimate</name>
        <dbReference type="ChEBI" id="CHEBI:145989"/>
    </ligand>
</feature>
<feature type="binding site" evidence="7">
    <location>
        <position position="168"/>
    </location>
    <ligand>
        <name>phosphoenolpyruvate</name>
        <dbReference type="ChEBI" id="CHEBI:58702"/>
    </ligand>
</feature>
<dbReference type="Gene3D" id="3.65.10.10">
    <property type="entry name" value="Enolpyruvate transferase domain"/>
    <property type="match status" value="2"/>
</dbReference>
<feature type="binding site" evidence="7">
    <location>
        <position position="118"/>
    </location>
    <ligand>
        <name>phosphoenolpyruvate</name>
        <dbReference type="ChEBI" id="CHEBI:58702"/>
    </ligand>
</feature>
<dbReference type="InterPro" id="IPR006264">
    <property type="entry name" value="EPSP_synthase"/>
</dbReference>
<evidence type="ECO:0000256" key="1">
    <source>
        <dbReference type="ARBA" id="ARBA00004811"/>
    </source>
</evidence>
<dbReference type="SUPFAM" id="SSF55205">
    <property type="entry name" value="EPT/RTPC-like"/>
    <property type="match status" value="1"/>
</dbReference>
<dbReference type="Pfam" id="PF00275">
    <property type="entry name" value="EPSP_synthase"/>
    <property type="match status" value="1"/>
</dbReference>
<feature type="binding site" evidence="7">
    <location>
        <position position="90"/>
    </location>
    <ligand>
        <name>phosphoenolpyruvate</name>
        <dbReference type="ChEBI" id="CHEBI:58702"/>
    </ligand>
</feature>
<evidence type="ECO:0000313" key="9">
    <source>
        <dbReference type="EMBL" id="HIH70039.1"/>
    </source>
</evidence>
<dbReference type="GO" id="GO:0009073">
    <property type="term" value="P:aromatic amino acid family biosynthetic process"/>
    <property type="evidence" value="ECO:0007669"/>
    <property type="project" value="UniProtKB-KW"/>
</dbReference>